<dbReference type="EMBL" id="CM008047">
    <property type="protein sequence ID" value="PAN11666.1"/>
    <property type="molecule type" value="Genomic_DNA"/>
</dbReference>
<name>A0A2S3GYI9_9POAL</name>
<gene>
    <name evidence="1" type="ORF">PAHAL_2G198700</name>
</gene>
<organism evidence="1">
    <name type="scientific">Panicum hallii</name>
    <dbReference type="NCBI Taxonomy" id="206008"/>
    <lineage>
        <taxon>Eukaryota</taxon>
        <taxon>Viridiplantae</taxon>
        <taxon>Streptophyta</taxon>
        <taxon>Embryophyta</taxon>
        <taxon>Tracheophyta</taxon>
        <taxon>Spermatophyta</taxon>
        <taxon>Magnoliopsida</taxon>
        <taxon>Liliopsida</taxon>
        <taxon>Poales</taxon>
        <taxon>Poaceae</taxon>
        <taxon>PACMAD clade</taxon>
        <taxon>Panicoideae</taxon>
        <taxon>Panicodae</taxon>
        <taxon>Paniceae</taxon>
        <taxon>Panicinae</taxon>
        <taxon>Panicum</taxon>
        <taxon>Panicum sect. Panicum</taxon>
    </lineage>
</organism>
<proteinExistence type="predicted"/>
<accession>A0A2S3GYI9</accession>
<evidence type="ECO:0000313" key="1">
    <source>
        <dbReference type="EMBL" id="PAN11666.1"/>
    </source>
</evidence>
<dbReference type="Proteomes" id="UP000243499">
    <property type="component" value="Chromosome 2"/>
</dbReference>
<protein>
    <submittedName>
        <fullName evidence="1">Uncharacterized protein</fullName>
    </submittedName>
</protein>
<sequence length="65" mass="7425">MLGPNRPIITTTNQGISITLTCLCCLHSENYHALFYSCGHYLLNYPFICFKYAEILTINLRVVVL</sequence>
<reference evidence="1" key="1">
    <citation type="submission" date="2018-04" db="EMBL/GenBank/DDBJ databases">
        <title>WGS assembly of Panicum hallii.</title>
        <authorList>
            <person name="Lovell J."/>
            <person name="Jenkins J."/>
            <person name="Lowry D."/>
            <person name="Mamidi S."/>
            <person name="Sreedasyam A."/>
            <person name="Weng X."/>
            <person name="Barry K."/>
            <person name="Bonette J."/>
            <person name="Campitelli B."/>
            <person name="Daum C."/>
            <person name="Gordon S."/>
            <person name="Gould B."/>
            <person name="Lipzen A."/>
            <person name="Macqueen A."/>
            <person name="Palacio-Mejia J."/>
            <person name="Plott C."/>
            <person name="Shakirov E."/>
            <person name="Shu S."/>
            <person name="Yoshinaga Y."/>
            <person name="Zane M."/>
            <person name="Rokhsar D."/>
            <person name="Grimwood J."/>
            <person name="Schmutz J."/>
            <person name="Juenger T."/>
        </authorList>
    </citation>
    <scope>NUCLEOTIDE SEQUENCE [LARGE SCALE GENOMIC DNA]</scope>
    <source>
        <strain evidence="1">FIL2</strain>
    </source>
</reference>
<dbReference type="Gramene" id="PAN11666">
    <property type="protein sequence ID" value="PAN11666"/>
    <property type="gene ID" value="PAHAL_2G198700"/>
</dbReference>
<dbReference type="AlphaFoldDB" id="A0A2S3GYI9"/>